<evidence type="ECO:0000256" key="1">
    <source>
        <dbReference type="ARBA" id="ARBA00004141"/>
    </source>
</evidence>
<organism evidence="8 9">
    <name type="scientific">Dietzia timorensis</name>
    <dbReference type="NCBI Taxonomy" id="499555"/>
    <lineage>
        <taxon>Bacteria</taxon>
        <taxon>Bacillati</taxon>
        <taxon>Actinomycetota</taxon>
        <taxon>Actinomycetes</taxon>
        <taxon>Mycobacteriales</taxon>
        <taxon>Dietziaceae</taxon>
        <taxon>Dietzia</taxon>
    </lineage>
</organism>
<keyword evidence="3 6" id="KW-1133">Transmembrane helix</keyword>
<dbReference type="RefSeq" id="WP_303913702.1">
    <property type="nucleotide sequence ID" value="NZ_DYXM01000203.1"/>
</dbReference>
<dbReference type="Proteomes" id="UP000776650">
    <property type="component" value="Unassembled WGS sequence"/>
</dbReference>
<gene>
    <name evidence="8" type="ORF">K8V11_10400</name>
</gene>
<feature type="region of interest" description="Disordered" evidence="5">
    <location>
        <begin position="426"/>
        <end position="458"/>
    </location>
</feature>
<reference evidence="8" key="1">
    <citation type="journal article" date="2021" name="PeerJ">
        <title>Extensive microbial diversity within the chicken gut microbiome revealed by metagenomics and culture.</title>
        <authorList>
            <person name="Gilroy R."/>
            <person name="Ravi A."/>
            <person name="Getino M."/>
            <person name="Pursley I."/>
            <person name="Horton D.L."/>
            <person name="Alikhan N.F."/>
            <person name="Baker D."/>
            <person name="Gharbi K."/>
            <person name="Hall N."/>
            <person name="Watson M."/>
            <person name="Adriaenssens E.M."/>
            <person name="Foster-Nyarko E."/>
            <person name="Jarju S."/>
            <person name="Secka A."/>
            <person name="Antonio M."/>
            <person name="Oren A."/>
            <person name="Chaudhuri R.R."/>
            <person name="La Ragione R."/>
            <person name="Hildebrand F."/>
            <person name="Pallen M.J."/>
        </authorList>
    </citation>
    <scope>NUCLEOTIDE SEQUENCE</scope>
    <source>
        <strain evidence="8">ChiGjej1B1-18357</strain>
    </source>
</reference>
<evidence type="ECO:0000256" key="2">
    <source>
        <dbReference type="ARBA" id="ARBA00022692"/>
    </source>
</evidence>
<dbReference type="GO" id="GO:0140359">
    <property type="term" value="F:ABC-type transporter activity"/>
    <property type="evidence" value="ECO:0007669"/>
    <property type="project" value="InterPro"/>
</dbReference>
<feature type="transmembrane region" description="Helical" evidence="6">
    <location>
        <begin position="387"/>
        <end position="409"/>
    </location>
</feature>
<accession>A0A921F4D3</accession>
<evidence type="ECO:0000313" key="9">
    <source>
        <dbReference type="Proteomes" id="UP000776650"/>
    </source>
</evidence>
<feature type="transmembrane region" description="Helical" evidence="6">
    <location>
        <begin position="260"/>
        <end position="284"/>
    </location>
</feature>
<dbReference type="EMBL" id="DYXM01000203">
    <property type="protein sequence ID" value="HJE91406.1"/>
    <property type="molecule type" value="Genomic_DNA"/>
</dbReference>
<comment type="subcellular location">
    <subcellularLocation>
        <location evidence="1">Membrane</location>
        <topology evidence="1">Multi-pass membrane protein</topology>
    </subcellularLocation>
</comment>
<feature type="transmembrane region" description="Helical" evidence="6">
    <location>
        <begin position="213"/>
        <end position="239"/>
    </location>
</feature>
<name>A0A921F4D3_9ACTN</name>
<feature type="transmembrane region" description="Helical" evidence="6">
    <location>
        <begin position="304"/>
        <end position="328"/>
    </location>
</feature>
<feature type="compositionally biased region" description="Basic and acidic residues" evidence="5">
    <location>
        <begin position="448"/>
        <end position="458"/>
    </location>
</feature>
<evidence type="ECO:0000256" key="5">
    <source>
        <dbReference type="SAM" id="MobiDB-lite"/>
    </source>
</evidence>
<dbReference type="PANTHER" id="PTHR43471:SF3">
    <property type="entry name" value="ABC TRANSPORTER PERMEASE PROTEIN NATB"/>
    <property type="match status" value="1"/>
</dbReference>
<sequence length="458" mass="48467">MSTAAFEQQAPTEAAENATGGQRAWVTVATREIAVKLRDKNFIISTLIIIGVMAASIGISIFMSNRTSTETIAVMDSQSQQVVESIAQQQSEDDADADGQAVSTVQPSAAMLGNDEFDVLDVDSTEALEAAVRDGDAAAGLLHTPGGWEIVGDREVPSSVSSALTAVVAQMGMEENAAAAGTSMADLQAGTAPTERLLSPGDENSLPPEAMRYLAAMVFGFLFYFGVMTFGYAISSSVVEEKQSRIVEILAAAVPIREILVGKIVGMTILATGQVALLAIVGLIGVSFTEYSTILTALAPAAGWYVVFFIFGFTAVAALFAAAGALASRAEDLQSTTTPLMMIVMIAFFGSLFATGTFQTVFSYIPVASSILMPVRIASGTAEWWEAAIALIITVIATAIIIAISDLIYRRSLMQTSRKMTYREALLGAEPKEKKPQKDMMSAKAHAKSREDDMASTR</sequence>
<evidence type="ECO:0000256" key="3">
    <source>
        <dbReference type="ARBA" id="ARBA00022989"/>
    </source>
</evidence>
<dbReference type="InterPro" id="IPR013525">
    <property type="entry name" value="ABC2_TM"/>
</dbReference>
<feature type="compositionally biased region" description="Polar residues" evidence="5">
    <location>
        <begin position="1"/>
        <end position="11"/>
    </location>
</feature>
<comment type="caution">
    <text evidence="8">The sequence shown here is derived from an EMBL/GenBank/DDBJ whole genome shotgun (WGS) entry which is preliminary data.</text>
</comment>
<dbReference type="GO" id="GO:0016020">
    <property type="term" value="C:membrane"/>
    <property type="evidence" value="ECO:0007669"/>
    <property type="project" value="UniProtKB-SubCell"/>
</dbReference>
<dbReference type="Pfam" id="PF12698">
    <property type="entry name" value="ABC2_membrane_3"/>
    <property type="match status" value="1"/>
</dbReference>
<protein>
    <submittedName>
        <fullName evidence="8">ABC transporter permease</fullName>
    </submittedName>
</protein>
<feature type="region of interest" description="Disordered" evidence="5">
    <location>
        <begin position="1"/>
        <end position="21"/>
    </location>
</feature>
<keyword evidence="4 6" id="KW-0472">Membrane</keyword>
<keyword evidence="2 6" id="KW-0812">Transmembrane</keyword>
<proteinExistence type="predicted"/>
<evidence type="ECO:0000256" key="4">
    <source>
        <dbReference type="ARBA" id="ARBA00023136"/>
    </source>
</evidence>
<evidence type="ECO:0000313" key="8">
    <source>
        <dbReference type="EMBL" id="HJE91406.1"/>
    </source>
</evidence>
<feature type="transmembrane region" description="Helical" evidence="6">
    <location>
        <begin position="340"/>
        <end position="367"/>
    </location>
</feature>
<evidence type="ECO:0000259" key="7">
    <source>
        <dbReference type="Pfam" id="PF12698"/>
    </source>
</evidence>
<feature type="domain" description="ABC-2 type transporter transmembrane" evidence="7">
    <location>
        <begin position="42"/>
        <end position="404"/>
    </location>
</feature>
<feature type="transmembrane region" description="Helical" evidence="6">
    <location>
        <begin position="41"/>
        <end position="63"/>
    </location>
</feature>
<reference evidence="8" key="2">
    <citation type="submission" date="2021-09" db="EMBL/GenBank/DDBJ databases">
        <authorList>
            <person name="Gilroy R."/>
        </authorList>
    </citation>
    <scope>NUCLEOTIDE SEQUENCE</scope>
    <source>
        <strain evidence="8">ChiGjej1B1-18357</strain>
    </source>
</reference>
<evidence type="ECO:0000256" key="6">
    <source>
        <dbReference type="SAM" id="Phobius"/>
    </source>
</evidence>
<dbReference type="PANTHER" id="PTHR43471">
    <property type="entry name" value="ABC TRANSPORTER PERMEASE"/>
    <property type="match status" value="1"/>
</dbReference>
<dbReference type="AlphaFoldDB" id="A0A921F4D3"/>